<protein>
    <recommendedName>
        <fullName evidence="1">F-box domain-containing protein</fullName>
    </recommendedName>
</protein>
<evidence type="ECO:0000313" key="3">
    <source>
        <dbReference type="EMBL" id="CAF1620134.1"/>
    </source>
</evidence>
<dbReference type="CDD" id="cd09917">
    <property type="entry name" value="F-box_SF"/>
    <property type="match status" value="1"/>
</dbReference>
<sequence length="244" mass="27546">MSNLQFINLPVEIHHCIFDDLDVHTIISSVRCVCKQLRDIVNSYDRFKFKFTSAERSYLKVLSRLVKPSDAISLDLVGGSAGHGCIEVFLQNFNISHFNRFRALTLSQVTNVEIAQLLPNVTANSVISLTVNILGLENNEIFSVIFQFIIQANLQKLDLSASTYSRRAIEIPWPNQNTLEQLTIGSCSYDAYRIILHNSHRLRKMVIENFIIDNVNLIITSFVKAVPNSAKKQCIDIDSEGTVS</sequence>
<dbReference type="Proteomes" id="UP000663832">
    <property type="component" value="Unassembled WGS sequence"/>
</dbReference>
<name>A0A816CCF6_9BILA</name>
<evidence type="ECO:0000259" key="1">
    <source>
        <dbReference type="PROSITE" id="PS50181"/>
    </source>
</evidence>
<gene>
    <name evidence="2" type="ORF">BJG266_LOCUS38664</name>
    <name evidence="3" type="ORF">QVE165_LOCUS55531</name>
</gene>
<reference evidence="3" key="1">
    <citation type="submission" date="2021-02" db="EMBL/GenBank/DDBJ databases">
        <authorList>
            <person name="Nowell W R."/>
        </authorList>
    </citation>
    <scope>NUCLEOTIDE SEQUENCE</scope>
</reference>
<dbReference type="SUPFAM" id="SSF81383">
    <property type="entry name" value="F-box domain"/>
    <property type="match status" value="1"/>
</dbReference>
<proteinExistence type="predicted"/>
<dbReference type="PROSITE" id="PS50181">
    <property type="entry name" value="FBOX"/>
    <property type="match status" value="1"/>
</dbReference>
<dbReference type="Pfam" id="PF00646">
    <property type="entry name" value="F-box"/>
    <property type="match status" value="1"/>
</dbReference>
<dbReference type="InterPro" id="IPR001810">
    <property type="entry name" value="F-box_dom"/>
</dbReference>
<dbReference type="Gene3D" id="3.80.10.10">
    <property type="entry name" value="Ribonuclease Inhibitor"/>
    <property type="match status" value="1"/>
</dbReference>
<dbReference type="SMART" id="SM00256">
    <property type="entry name" value="FBOX"/>
    <property type="match status" value="1"/>
</dbReference>
<dbReference type="OrthoDB" id="10053495at2759"/>
<dbReference type="EMBL" id="CAJNOM010001829">
    <property type="protein sequence ID" value="CAF1620134.1"/>
    <property type="molecule type" value="Genomic_DNA"/>
</dbReference>
<dbReference type="AlphaFoldDB" id="A0A816CCF6"/>
<evidence type="ECO:0000313" key="2">
    <source>
        <dbReference type="EMBL" id="CAF1418940.1"/>
    </source>
</evidence>
<organism evidence="3 4">
    <name type="scientific">Adineta steineri</name>
    <dbReference type="NCBI Taxonomy" id="433720"/>
    <lineage>
        <taxon>Eukaryota</taxon>
        <taxon>Metazoa</taxon>
        <taxon>Spiralia</taxon>
        <taxon>Gnathifera</taxon>
        <taxon>Rotifera</taxon>
        <taxon>Eurotatoria</taxon>
        <taxon>Bdelloidea</taxon>
        <taxon>Adinetida</taxon>
        <taxon>Adinetidae</taxon>
        <taxon>Adineta</taxon>
    </lineage>
</organism>
<dbReference type="EMBL" id="CAJNOI010001506">
    <property type="protein sequence ID" value="CAF1418940.1"/>
    <property type="molecule type" value="Genomic_DNA"/>
</dbReference>
<dbReference type="Proteomes" id="UP000663877">
    <property type="component" value="Unassembled WGS sequence"/>
</dbReference>
<feature type="domain" description="F-box" evidence="1">
    <location>
        <begin position="3"/>
        <end position="50"/>
    </location>
</feature>
<keyword evidence="4" id="KW-1185">Reference proteome</keyword>
<dbReference type="InterPro" id="IPR036047">
    <property type="entry name" value="F-box-like_dom_sf"/>
</dbReference>
<comment type="caution">
    <text evidence="3">The sequence shown here is derived from an EMBL/GenBank/DDBJ whole genome shotgun (WGS) entry which is preliminary data.</text>
</comment>
<evidence type="ECO:0000313" key="4">
    <source>
        <dbReference type="Proteomes" id="UP000663832"/>
    </source>
</evidence>
<accession>A0A816CCF6</accession>
<dbReference type="InterPro" id="IPR032675">
    <property type="entry name" value="LRR_dom_sf"/>
</dbReference>